<accession>A0A317SIK9</accession>
<dbReference type="EMBL" id="PYWC01000064">
    <property type="protein sequence ID" value="PWW74252.1"/>
    <property type="molecule type" value="Genomic_DNA"/>
</dbReference>
<protein>
    <submittedName>
        <fullName evidence="2">Uncharacterized protein</fullName>
    </submittedName>
</protein>
<reference evidence="2 3" key="1">
    <citation type="submission" date="2018-03" db="EMBL/GenBank/DDBJ databases">
        <title>Genomes of Pezizomycetes fungi and the evolution of truffles.</title>
        <authorList>
            <person name="Murat C."/>
            <person name="Payen T."/>
            <person name="Noel B."/>
            <person name="Kuo A."/>
            <person name="Martin F.M."/>
        </authorList>
    </citation>
    <scope>NUCLEOTIDE SEQUENCE [LARGE SCALE GENOMIC DNA]</scope>
    <source>
        <strain evidence="2">091103-1</strain>
    </source>
</reference>
<evidence type="ECO:0000256" key="1">
    <source>
        <dbReference type="SAM" id="MobiDB-lite"/>
    </source>
</evidence>
<feature type="compositionally biased region" description="Basic and acidic residues" evidence="1">
    <location>
        <begin position="202"/>
        <end position="211"/>
    </location>
</feature>
<dbReference type="Proteomes" id="UP000246991">
    <property type="component" value="Unassembled WGS sequence"/>
</dbReference>
<dbReference type="AlphaFoldDB" id="A0A317SIK9"/>
<sequence length="225" mass="25774">MNTRFFLSLKIYTVQALQPATDWLIELFNKRIKCQVRPLHWVAHFLNPLNVYSPTTIEQQNTVIHYMNQFALLRDIAVRAQRDFFIYWGSFGLFLVSNQGFISELANIATWLFRTPANSVPNFILPGSTNSPVLPKPKGPGQETTGKLAKLKSSKPLTGSPLRIFTTTPWKRKGIQYRKEKGKGEECMDQKGKESWSTQEWEQERARERGKGKAKGKGKGKGKNW</sequence>
<comment type="caution">
    <text evidence="2">The sequence shown here is derived from an EMBL/GenBank/DDBJ whole genome shotgun (WGS) entry which is preliminary data.</text>
</comment>
<keyword evidence="3" id="KW-1185">Reference proteome</keyword>
<feature type="compositionally biased region" description="Basic and acidic residues" evidence="1">
    <location>
        <begin position="177"/>
        <end position="194"/>
    </location>
</feature>
<evidence type="ECO:0000313" key="3">
    <source>
        <dbReference type="Proteomes" id="UP000246991"/>
    </source>
</evidence>
<proteinExistence type="predicted"/>
<feature type="compositionally biased region" description="Basic residues" evidence="1">
    <location>
        <begin position="212"/>
        <end position="225"/>
    </location>
</feature>
<evidence type="ECO:0000313" key="2">
    <source>
        <dbReference type="EMBL" id="PWW74252.1"/>
    </source>
</evidence>
<feature type="region of interest" description="Disordered" evidence="1">
    <location>
        <begin position="175"/>
        <end position="225"/>
    </location>
</feature>
<dbReference type="OrthoDB" id="4225352at2759"/>
<name>A0A317SIK9_9PEZI</name>
<gene>
    <name evidence="2" type="ORF">C7212DRAFT_346193</name>
</gene>
<organism evidence="2 3">
    <name type="scientific">Tuber magnatum</name>
    <name type="common">white Piedmont truffle</name>
    <dbReference type="NCBI Taxonomy" id="42249"/>
    <lineage>
        <taxon>Eukaryota</taxon>
        <taxon>Fungi</taxon>
        <taxon>Dikarya</taxon>
        <taxon>Ascomycota</taxon>
        <taxon>Pezizomycotina</taxon>
        <taxon>Pezizomycetes</taxon>
        <taxon>Pezizales</taxon>
        <taxon>Tuberaceae</taxon>
        <taxon>Tuber</taxon>
    </lineage>
</organism>